<sequence>MPFEPVQPARLAAPRDRRALATVAGSKRAARFNRLASTAHA</sequence>
<reference evidence="1" key="1">
    <citation type="submission" date="2009-05" db="EMBL/GenBank/DDBJ databases">
        <authorList>
            <person name="Harkins D.M."/>
            <person name="DeShazer D."/>
            <person name="Woods D.E."/>
            <person name="Brinkac L.M."/>
            <person name="Brown K.A."/>
            <person name="Hung G.C."/>
            <person name="Tuanyok A."/>
            <person name="Zhang B."/>
            <person name="Nierman W.C."/>
        </authorList>
    </citation>
    <scope>NUCLEOTIDE SEQUENCE [LARGE SCALE GENOMIC DNA]</scope>
    <source>
        <strain evidence="1">1710a</strain>
    </source>
</reference>
<organism evidence="1">
    <name type="scientific">Burkholderia pseudomallei 1710a</name>
    <dbReference type="NCBI Taxonomy" id="320371"/>
    <lineage>
        <taxon>Bacteria</taxon>
        <taxon>Pseudomonadati</taxon>
        <taxon>Pseudomonadota</taxon>
        <taxon>Betaproteobacteria</taxon>
        <taxon>Burkholderiales</taxon>
        <taxon>Burkholderiaceae</taxon>
        <taxon>Burkholderia</taxon>
        <taxon>pseudomallei group</taxon>
    </lineage>
</organism>
<dbReference type="Proteomes" id="UP000001812">
    <property type="component" value="Chromosome II"/>
</dbReference>
<dbReference type="EMBL" id="CM000833">
    <property type="protein sequence ID" value="EET02762.1"/>
    <property type="molecule type" value="Genomic_DNA"/>
</dbReference>
<evidence type="ECO:0000313" key="1">
    <source>
        <dbReference type="EMBL" id="EET02762.1"/>
    </source>
</evidence>
<dbReference type="AlphaFoldDB" id="A0A0E1VZD2"/>
<gene>
    <name evidence="1" type="ORF">BURPS1710A_A0467</name>
</gene>
<proteinExistence type="predicted"/>
<name>A0A0E1VZD2_BURPE</name>
<dbReference type="HOGENOM" id="CLU_3266894_0_0_4"/>
<protein>
    <submittedName>
        <fullName evidence="1">Uncharacterized protein</fullName>
    </submittedName>
</protein>
<accession>A0A0E1VZD2</accession>